<dbReference type="Proteomes" id="UP000244948">
    <property type="component" value="Unassembled WGS sequence"/>
</dbReference>
<evidence type="ECO:0000313" key="3">
    <source>
        <dbReference type="Proteomes" id="UP000244948"/>
    </source>
</evidence>
<dbReference type="EMBL" id="QEWR01000003">
    <property type="protein sequence ID" value="PWD82995.1"/>
    <property type="molecule type" value="Genomic_DNA"/>
</dbReference>
<accession>A0A2U2AJI2</accession>
<name>A0A2U2AJI2_9GAMM</name>
<keyword evidence="1" id="KW-1133">Transmembrane helix</keyword>
<protein>
    <recommendedName>
        <fullName evidence="4">DUF4390 domain-containing protein</fullName>
    </recommendedName>
</protein>
<proteinExistence type="predicted"/>
<evidence type="ECO:0000256" key="1">
    <source>
        <dbReference type="SAM" id="Phobius"/>
    </source>
</evidence>
<evidence type="ECO:0008006" key="4">
    <source>
        <dbReference type="Google" id="ProtNLM"/>
    </source>
</evidence>
<keyword evidence="1" id="KW-0812">Transmembrane</keyword>
<organism evidence="2 3">
    <name type="scientific">Ignatzschineria indica</name>
    <dbReference type="NCBI Taxonomy" id="472583"/>
    <lineage>
        <taxon>Bacteria</taxon>
        <taxon>Pseudomonadati</taxon>
        <taxon>Pseudomonadota</taxon>
        <taxon>Gammaproteobacteria</taxon>
        <taxon>Cardiobacteriales</taxon>
        <taxon>Ignatzschineriaceae</taxon>
        <taxon>Ignatzschineria</taxon>
    </lineage>
</organism>
<dbReference type="InterPro" id="IPR025500">
    <property type="entry name" value="DUF4390"/>
</dbReference>
<reference evidence="2 3" key="1">
    <citation type="journal article" date="2018" name="Genome Announc.">
        <title>Ignatzschineria cameli sp. nov., isolated from necrotic foot tissue of dromedaries (Camelus dromedarius) and associated maggots (Wohlfahrtia species) in Dubai.</title>
        <authorList>
            <person name="Tsang C.C."/>
            <person name="Tang J.Y."/>
            <person name="Fong J.Y."/>
            <person name="Kinne J."/>
            <person name="Lee H.H."/>
            <person name="Joseph M."/>
            <person name="Jose S."/>
            <person name="Schuster R.K."/>
            <person name="Tang Y."/>
            <person name="Sivakumar S."/>
            <person name="Chen J.H."/>
            <person name="Teng J.L."/>
            <person name="Lau S.K."/>
            <person name="Wernery U."/>
            <person name="Woo P.C."/>
        </authorList>
    </citation>
    <scope>NUCLEOTIDE SEQUENCE [LARGE SCALE GENOMIC DNA]</scope>
    <source>
        <strain evidence="2 3">KCTC 22643</strain>
    </source>
</reference>
<dbReference type="AlphaFoldDB" id="A0A2U2AJI2"/>
<sequence>MNCTDRTLFGNRSQHLLTLGYSRLLPLLFLIMFLISTPLFATTLQRASSLSIESIKNEYYYPGKKMDRIRDQELLNSGQLEAIDLLLKVKSQIIMSDEQEQMLLNGIPLTFVYDIRLEKRGFFTQQRYQKEVRYLLFYHGLSKQFVVRDLETKKQHSYPILSLALLSISTPAEIIISMKSSEGIDLAAYVGRAKLWLDIEALPTPLRIPAYLSSNWWLSSDWFQWELIK</sequence>
<comment type="caution">
    <text evidence="2">The sequence shown here is derived from an EMBL/GenBank/DDBJ whole genome shotgun (WGS) entry which is preliminary data.</text>
</comment>
<gene>
    <name evidence="2" type="ORF">DC082_06080</name>
</gene>
<keyword evidence="1" id="KW-0472">Membrane</keyword>
<keyword evidence="3" id="KW-1185">Reference proteome</keyword>
<dbReference type="Pfam" id="PF14334">
    <property type="entry name" value="DUF4390"/>
    <property type="match status" value="1"/>
</dbReference>
<evidence type="ECO:0000313" key="2">
    <source>
        <dbReference type="EMBL" id="PWD82995.1"/>
    </source>
</evidence>
<feature type="transmembrane region" description="Helical" evidence="1">
    <location>
        <begin position="20"/>
        <end position="41"/>
    </location>
</feature>